<sequence>MRTNIDIDEKAVKELMAMTGARTMKEAVNNAVRDQLRQQRAINVLRSLRGKVEWEGDLDAMRRDRF</sequence>
<evidence type="ECO:0000313" key="1">
    <source>
        <dbReference type="EMBL" id="PSJ61049.1"/>
    </source>
</evidence>
<dbReference type="Pfam" id="PF09957">
    <property type="entry name" value="VapB_antitoxin"/>
    <property type="match status" value="1"/>
</dbReference>
<proteinExistence type="predicted"/>
<dbReference type="RefSeq" id="WP_106772054.1">
    <property type="nucleotide sequence ID" value="NZ_PXYK01000008.1"/>
</dbReference>
<keyword evidence="2" id="KW-1185">Reference proteome</keyword>
<name>A0A2P7SEX5_9HYPH</name>
<accession>A0A2P7SEX5</accession>
<evidence type="ECO:0000313" key="2">
    <source>
        <dbReference type="Proteomes" id="UP000241229"/>
    </source>
</evidence>
<gene>
    <name evidence="1" type="ORF">C7I84_10100</name>
</gene>
<dbReference type="Proteomes" id="UP000241229">
    <property type="component" value="Unassembled WGS sequence"/>
</dbReference>
<organism evidence="1 2">
    <name type="scientific">Kumtagia ephedrae</name>
    <dbReference type="NCBI Taxonomy" id="2116701"/>
    <lineage>
        <taxon>Bacteria</taxon>
        <taxon>Pseudomonadati</taxon>
        <taxon>Pseudomonadota</taxon>
        <taxon>Alphaproteobacteria</taxon>
        <taxon>Hyphomicrobiales</taxon>
        <taxon>Phyllobacteriaceae</taxon>
        <taxon>Kumtagia</taxon>
    </lineage>
</organism>
<comment type="caution">
    <text evidence="1">The sequence shown here is derived from an EMBL/GenBank/DDBJ whole genome shotgun (WGS) entry which is preliminary data.</text>
</comment>
<dbReference type="OrthoDB" id="9805830at2"/>
<dbReference type="InterPro" id="IPR019239">
    <property type="entry name" value="VapB_antitoxin"/>
</dbReference>
<dbReference type="EMBL" id="PXYK01000008">
    <property type="protein sequence ID" value="PSJ61049.1"/>
    <property type="molecule type" value="Genomic_DNA"/>
</dbReference>
<dbReference type="AlphaFoldDB" id="A0A2P7SEX5"/>
<reference evidence="1 2" key="1">
    <citation type="submission" date="2018-03" db="EMBL/GenBank/DDBJ databases">
        <title>The draft genome of Mesorhizobium sp. 6GN-30.</title>
        <authorList>
            <person name="Liu L."/>
            <person name="Li L."/>
            <person name="Wang T."/>
            <person name="Zhang X."/>
            <person name="Liang L."/>
        </authorList>
    </citation>
    <scope>NUCLEOTIDE SEQUENCE [LARGE SCALE GENOMIC DNA]</scope>
    <source>
        <strain evidence="1 2">6GN30</strain>
    </source>
</reference>
<protein>
    <submittedName>
        <fullName evidence="1">DUF2191 domain-containing protein</fullName>
    </submittedName>
</protein>